<keyword evidence="3" id="KW-0966">Cell projection</keyword>
<evidence type="ECO:0000313" key="3">
    <source>
        <dbReference type="EMBL" id="MBP3965255.1"/>
    </source>
</evidence>
<dbReference type="CDD" id="cd17470">
    <property type="entry name" value="T3SS_Flik_C"/>
    <property type="match status" value="1"/>
</dbReference>
<comment type="caution">
    <text evidence="3">The sequence shown here is derived from an EMBL/GenBank/DDBJ whole genome shotgun (WGS) entry which is preliminary data.</text>
</comment>
<dbReference type="RefSeq" id="WP_210661501.1">
    <property type="nucleotide sequence ID" value="NZ_JAGKSP010000009.1"/>
</dbReference>
<reference evidence="3 4" key="1">
    <citation type="submission" date="2021-04" db="EMBL/GenBank/DDBJ databases">
        <title>Paenibacillus sp. DLE-14 whole genome sequence.</title>
        <authorList>
            <person name="Ham Y.J."/>
        </authorList>
    </citation>
    <scope>NUCLEOTIDE SEQUENCE [LARGE SCALE GENOMIC DNA]</scope>
    <source>
        <strain evidence="3 4">DLE-14</strain>
    </source>
</reference>
<dbReference type="Proteomes" id="UP000673394">
    <property type="component" value="Unassembled WGS sequence"/>
</dbReference>
<accession>A0ABS5CHD8</accession>
<keyword evidence="3" id="KW-0282">Flagellum</keyword>
<feature type="compositionally biased region" description="Basic and acidic residues" evidence="1">
    <location>
        <begin position="447"/>
        <end position="463"/>
    </location>
</feature>
<dbReference type="InterPro" id="IPR021136">
    <property type="entry name" value="Flagellar_hook_control-like_C"/>
</dbReference>
<evidence type="ECO:0000313" key="4">
    <source>
        <dbReference type="Proteomes" id="UP000673394"/>
    </source>
</evidence>
<dbReference type="InterPro" id="IPR038610">
    <property type="entry name" value="FliK-like_C_sf"/>
</dbReference>
<feature type="domain" description="Flagellar hook-length control protein-like C-terminal" evidence="2">
    <location>
        <begin position="362"/>
        <end position="436"/>
    </location>
</feature>
<proteinExistence type="predicted"/>
<name>A0ABS5CHD8_9BACL</name>
<feature type="region of interest" description="Disordered" evidence="1">
    <location>
        <begin position="444"/>
        <end position="466"/>
    </location>
</feature>
<feature type="region of interest" description="Disordered" evidence="1">
    <location>
        <begin position="1"/>
        <end position="28"/>
    </location>
</feature>
<keyword evidence="3" id="KW-0969">Cilium</keyword>
<sequence length="499" mass="52049">MQLPVSNASPNASAPSAVSGTSTVKGTEGNEFNQTLVQTLAGNGAGSTPAQPSKETGVVSQLPVNTLASLLGDNVSAADLLAAIEELLKKLDAADSEELAETATESSLSDALAQLDNLLSMLSGMPSAEPVLPLTGDQTGDNSTQGEGDSAGGINELLSIMAGLNNGQALAANLQGQAGQTTADASGTESAGLEAISALKAGLQDALSDLRFLLQKQKGNAADREQNGLVSKQLIALEQVINGKQSEATVSSAAQSSNQANEIDSIRALQTAPATNNHLQRMAHQLLHVGLFKAAVKPEAVEQVEVEPLQSLSEPSSINLALLAGNQELQRQTMAAAKQLVDQPVPIQQFASTIQKMVVSQFNVTASNGMSNAQLTLFPEHLGQVNVNISMHNGTLTAQFVTDTVLAKDMLENQMAQLRSALLSQGMQVEKLEVTQAPVLPNMFQDRQGHSGRDQGTSKRQSGDEAVGEIDFDAGLEEVTVEQAVDRDLGLGRGIHTRA</sequence>
<dbReference type="Gene3D" id="3.30.750.140">
    <property type="match status" value="1"/>
</dbReference>
<dbReference type="Pfam" id="PF02120">
    <property type="entry name" value="Flg_hook"/>
    <property type="match status" value="1"/>
</dbReference>
<gene>
    <name evidence="3" type="ORF">I8J30_21230</name>
</gene>
<feature type="compositionally biased region" description="Low complexity" evidence="1">
    <location>
        <begin position="1"/>
        <end position="19"/>
    </location>
</feature>
<protein>
    <submittedName>
        <fullName evidence="3">Flagellar hook-length control protein FliK</fullName>
    </submittedName>
</protein>
<dbReference type="EMBL" id="JAGKSP010000009">
    <property type="protein sequence ID" value="MBP3965255.1"/>
    <property type="molecule type" value="Genomic_DNA"/>
</dbReference>
<evidence type="ECO:0000256" key="1">
    <source>
        <dbReference type="SAM" id="MobiDB-lite"/>
    </source>
</evidence>
<organism evidence="3 4">
    <name type="scientific">Paenibacillus lignilyticus</name>
    <dbReference type="NCBI Taxonomy" id="1172615"/>
    <lineage>
        <taxon>Bacteria</taxon>
        <taxon>Bacillati</taxon>
        <taxon>Bacillota</taxon>
        <taxon>Bacilli</taxon>
        <taxon>Bacillales</taxon>
        <taxon>Paenibacillaceae</taxon>
        <taxon>Paenibacillus</taxon>
    </lineage>
</organism>
<keyword evidence="4" id="KW-1185">Reference proteome</keyword>
<evidence type="ECO:0000259" key="2">
    <source>
        <dbReference type="Pfam" id="PF02120"/>
    </source>
</evidence>